<reference evidence="1" key="2">
    <citation type="submission" date="2021-08" db="EMBL/GenBank/DDBJ databases">
        <authorList>
            <person name="Tani A."/>
            <person name="Ola A."/>
            <person name="Ogura Y."/>
            <person name="Katsura K."/>
            <person name="Hayashi T."/>
        </authorList>
    </citation>
    <scope>NUCLEOTIDE SEQUENCE</scope>
    <source>
        <strain evidence="1">DSM 14458</strain>
    </source>
</reference>
<accession>A0ABQ4V2F6</accession>
<protein>
    <submittedName>
        <fullName evidence="1">Uncharacterized protein</fullName>
    </submittedName>
</protein>
<reference evidence="1" key="1">
    <citation type="journal article" date="2021" name="Front. Microbiol.">
        <title>Comprehensive Comparative Genomics and Phenotyping of Methylobacterium Species.</title>
        <authorList>
            <person name="Alessa O."/>
            <person name="Ogura Y."/>
            <person name="Fujitani Y."/>
            <person name="Takami H."/>
            <person name="Hayashi T."/>
            <person name="Sahin N."/>
            <person name="Tani A."/>
        </authorList>
    </citation>
    <scope>NUCLEOTIDE SEQUENCE</scope>
    <source>
        <strain evidence="1">DSM 14458</strain>
    </source>
</reference>
<evidence type="ECO:0000313" key="1">
    <source>
        <dbReference type="EMBL" id="GJE77107.1"/>
    </source>
</evidence>
<sequence length="91" mass="10385">MQLFGCAANVAADRDSGDDEARKPDNLRHVESEVLKCVVRDDVVLANFRIWETREEKNRPSVLILNETRSVVEVRPPENLIYAFELDDTLA</sequence>
<organism evidence="1 2">
    <name type="scientific">Methylorubrum suomiense</name>
    <dbReference type="NCBI Taxonomy" id="144191"/>
    <lineage>
        <taxon>Bacteria</taxon>
        <taxon>Pseudomonadati</taxon>
        <taxon>Pseudomonadota</taxon>
        <taxon>Alphaproteobacteria</taxon>
        <taxon>Hyphomicrobiales</taxon>
        <taxon>Methylobacteriaceae</taxon>
        <taxon>Methylorubrum</taxon>
    </lineage>
</organism>
<evidence type="ECO:0000313" key="2">
    <source>
        <dbReference type="Proteomes" id="UP001055093"/>
    </source>
</evidence>
<dbReference type="EMBL" id="BPRE01000012">
    <property type="protein sequence ID" value="GJE77107.1"/>
    <property type="molecule type" value="Genomic_DNA"/>
</dbReference>
<gene>
    <name evidence="1" type="ORF">BGCPKDLD_3708</name>
</gene>
<keyword evidence="2" id="KW-1185">Reference proteome</keyword>
<name>A0ABQ4V2F6_9HYPH</name>
<proteinExistence type="predicted"/>
<comment type="caution">
    <text evidence="1">The sequence shown here is derived from an EMBL/GenBank/DDBJ whole genome shotgun (WGS) entry which is preliminary data.</text>
</comment>
<dbReference type="Proteomes" id="UP001055093">
    <property type="component" value="Unassembled WGS sequence"/>
</dbReference>